<organism evidence="2 3">
    <name type="scientific">Segnochrobactrum spirostomi</name>
    <dbReference type="NCBI Taxonomy" id="2608987"/>
    <lineage>
        <taxon>Bacteria</taxon>
        <taxon>Pseudomonadati</taxon>
        <taxon>Pseudomonadota</taxon>
        <taxon>Alphaproteobacteria</taxon>
        <taxon>Hyphomicrobiales</taxon>
        <taxon>Segnochrobactraceae</taxon>
        <taxon>Segnochrobactrum</taxon>
    </lineage>
</organism>
<dbReference type="Proteomes" id="UP000332515">
    <property type="component" value="Unassembled WGS sequence"/>
</dbReference>
<name>A0A6A7Y8S2_9HYPH</name>
<comment type="caution">
    <text evidence="2">The sequence shown here is derived from an EMBL/GenBank/DDBJ whole genome shotgun (WGS) entry which is preliminary data.</text>
</comment>
<proteinExistence type="predicted"/>
<dbReference type="AlphaFoldDB" id="A0A6A7Y8S2"/>
<dbReference type="Pfam" id="PF14301">
    <property type="entry name" value="DUF4376"/>
    <property type="match status" value="1"/>
</dbReference>
<dbReference type="EMBL" id="VWNA01000001">
    <property type="protein sequence ID" value="MQT14378.1"/>
    <property type="molecule type" value="Genomic_DNA"/>
</dbReference>
<dbReference type="InterPro" id="IPR025484">
    <property type="entry name" value="DUF4376"/>
</dbReference>
<accession>A0A6A7Y8S2</accession>
<protein>
    <recommendedName>
        <fullName evidence="1">DUF4376 domain-containing protein</fullName>
    </recommendedName>
</protein>
<sequence length="196" mass="20114">MTVLHETRDGIVIASIVVGDDVVLSADGVAATWGNTSRAAARGGRWIIQDDAGVGWVLRDGRLMPPPRPLDDERADLIAAIEGQLAVRTREGAAYDGRRVAIDDASLSRLAAMAAVAQSAIGLAVAWPEGYAAGWIAVDNSRIPLPTAEDGLALAAAAIGYAAALRQAARALKDAALAAGDEAALAAIDITAGWPE</sequence>
<dbReference type="RefSeq" id="WP_153484989.1">
    <property type="nucleotide sequence ID" value="NZ_VWNA01000001.1"/>
</dbReference>
<reference evidence="2 3" key="1">
    <citation type="submission" date="2019-09" db="EMBL/GenBank/DDBJ databases">
        <title>Segnochrobactrum spirostomi gen. nov., sp. nov., isolated from the ciliate Spirostomum cf. yagiui and description of a novel family, Segnochrobactraceae fam. nov. within the order Rhizobiales of the class Alphaproteobacteria.</title>
        <authorList>
            <person name="Akter S."/>
            <person name="Shazib S.U.A."/>
            <person name="Shin M.K."/>
        </authorList>
    </citation>
    <scope>NUCLEOTIDE SEQUENCE [LARGE SCALE GENOMIC DNA]</scope>
    <source>
        <strain evidence="2 3">Sp-1</strain>
    </source>
</reference>
<keyword evidence="3" id="KW-1185">Reference proteome</keyword>
<evidence type="ECO:0000313" key="2">
    <source>
        <dbReference type="EMBL" id="MQT14378.1"/>
    </source>
</evidence>
<evidence type="ECO:0000313" key="3">
    <source>
        <dbReference type="Proteomes" id="UP000332515"/>
    </source>
</evidence>
<feature type="domain" description="DUF4376" evidence="1">
    <location>
        <begin position="73"/>
        <end position="190"/>
    </location>
</feature>
<evidence type="ECO:0000259" key="1">
    <source>
        <dbReference type="Pfam" id="PF14301"/>
    </source>
</evidence>
<gene>
    <name evidence="2" type="ORF">F0357_17330</name>
</gene>